<dbReference type="InterPro" id="IPR001347">
    <property type="entry name" value="SIS_dom"/>
</dbReference>
<keyword evidence="7" id="KW-1185">Reference proteome</keyword>
<keyword evidence="2" id="KW-0371">Homeobox</keyword>
<dbReference type="GO" id="GO:1901135">
    <property type="term" value="P:carbohydrate derivative metabolic process"/>
    <property type="evidence" value="ECO:0007669"/>
    <property type="project" value="InterPro"/>
</dbReference>
<evidence type="ECO:0000256" key="1">
    <source>
        <dbReference type="ARBA" id="ARBA00009235"/>
    </source>
</evidence>
<gene>
    <name evidence="6" type="ORF">WJX72_001168</name>
</gene>
<comment type="similarity">
    <text evidence="1">Belongs to the SIS family. PHI subfamily.</text>
</comment>
<evidence type="ECO:0000313" key="7">
    <source>
        <dbReference type="Proteomes" id="UP001489004"/>
    </source>
</evidence>
<dbReference type="Proteomes" id="UP001489004">
    <property type="component" value="Unassembled WGS sequence"/>
</dbReference>
<comment type="caution">
    <text evidence="6">The sequence shown here is derived from an EMBL/GenBank/DDBJ whole genome shotgun (WGS) entry which is preliminary data.</text>
</comment>
<dbReference type="InterPro" id="IPR017552">
    <property type="entry name" value="PHI/rmpB"/>
</dbReference>
<dbReference type="SUPFAM" id="SSF46689">
    <property type="entry name" value="Homeodomain-like"/>
    <property type="match status" value="1"/>
</dbReference>
<evidence type="ECO:0000259" key="5">
    <source>
        <dbReference type="PROSITE" id="PS51464"/>
    </source>
</evidence>
<dbReference type="InterPro" id="IPR001356">
    <property type="entry name" value="HD"/>
</dbReference>
<evidence type="ECO:0000256" key="3">
    <source>
        <dbReference type="SAM" id="MobiDB-lite"/>
    </source>
</evidence>
<feature type="compositionally biased region" description="Low complexity" evidence="3">
    <location>
        <begin position="12"/>
        <end position="24"/>
    </location>
</feature>
<dbReference type="InterPro" id="IPR046348">
    <property type="entry name" value="SIS_dom_sf"/>
</dbReference>
<keyword evidence="2" id="KW-0539">Nucleus</keyword>
<dbReference type="PROSITE" id="PS51464">
    <property type="entry name" value="SIS"/>
    <property type="match status" value="1"/>
</dbReference>
<feature type="DNA-binding region" description="Homeobox" evidence="2">
    <location>
        <begin position="49"/>
        <end position="109"/>
    </location>
</feature>
<dbReference type="AlphaFoldDB" id="A0AAW1PMR1"/>
<feature type="domain" description="Homeobox" evidence="4">
    <location>
        <begin position="47"/>
        <end position="108"/>
    </location>
</feature>
<evidence type="ECO:0000259" key="4">
    <source>
        <dbReference type="PROSITE" id="PS50071"/>
    </source>
</evidence>
<name>A0AAW1PMR1_9CHLO</name>
<dbReference type="InterPro" id="IPR009057">
    <property type="entry name" value="Homeodomain-like_sf"/>
</dbReference>
<feature type="region of interest" description="Disordered" evidence="3">
    <location>
        <begin position="136"/>
        <end position="172"/>
    </location>
</feature>
<feature type="domain" description="SIS" evidence="5">
    <location>
        <begin position="201"/>
        <end position="350"/>
    </location>
</feature>
<dbReference type="EMBL" id="JALJOR010000010">
    <property type="protein sequence ID" value="KAK9809893.1"/>
    <property type="molecule type" value="Genomic_DNA"/>
</dbReference>
<dbReference type="PANTHER" id="PTHR43443:SF1">
    <property type="entry name" value="3-HEXULOSE-6-PHOSPHATE ISOMERASE"/>
    <property type="match status" value="1"/>
</dbReference>
<accession>A0AAW1PMR1</accession>
<dbReference type="CDD" id="cd00086">
    <property type="entry name" value="homeodomain"/>
    <property type="match status" value="1"/>
</dbReference>
<reference evidence="6 7" key="1">
    <citation type="journal article" date="2024" name="Nat. Commun.">
        <title>Phylogenomics reveals the evolutionary origins of lichenization in chlorophyte algae.</title>
        <authorList>
            <person name="Puginier C."/>
            <person name="Libourel C."/>
            <person name="Otte J."/>
            <person name="Skaloud P."/>
            <person name="Haon M."/>
            <person name="Grisel S."/>
            <person name="Petersen M."/>
            <person name="Berrin J.G."/>
            <person name="Delaux P.M."/>
            <person name="Dal Grande F."/>
            <person name="Keller J."/>
        </authorList>
    </citation>
    <scope>NUCLEOTIDE SEQUENCE [LARGE SCALE GENOMIC DNA]</scope>
    <source>
        <strain evidence="6 7">SAG 2043</strain>
    </source>
</reference>
<dbReference type="GO" id="GO:0016853">
    <property type="term" value="F:isomerase activity"/>
    <property type="evidence" value="ECO:0007669"/>
    <property type="project" value="InterPro"/>
</dbReference>
<dbReference type="SUPFAM" id="SSF53697">
    <property type="entry name" value="SIS domain"/>
    <property type="match status" value="1"/>
</dbReference>
<proteinExistence type="inferred from homology"/>
<evidence type="ECO:0000313" key="6">
    <source>
        <dbReference type="EMBL" id="KAK9809893.1"/>
    </source>
</evidence>
<dbReference type="PANTHER" id="PTHR43443">
    <property type="entry name" value="3-HEXULOSE-6-PHOSPHATE ISOMERASE"/>
    <property type="match status" value="1"/>
</dbReference>
<dbReference type="PROSITE" id="PS50071">
    <property type="entry name" value="HOMEOBOX_2"/>
    <property type="match status" value="1"/>
</dbReference>
<organism evidence="6 7">
    <name type="scientific">[Myrmecia] bisecta</name>
    <dbReference type="NCBI Taxonomy" id="41462"/>
    <lineage>
        <taxon>Eukaryota</taxon>
        <taxon>Viridiplantae</taxon>
        <taxon>Chlorophyta</taxon>
        <taxon>core chlorophytes</taxon>
        <taxon>Trebouxiophyceae</taxon>
        <taxon>Trebouxiales</taxon>
        <taxon>Trebouxiaceae</taxon>
        <taxon>Myrmecia</taxon>
    </lineage>
</organism>
<comment type="subcellular location">
    <subcellularLocation>
        <location evidence="2">Nucleus</location>
    </subcellularLocation>
</comment>
<dbReference type="GO" id="GO:0005634">
    <property type="term" value="C:nucleus"/>
    <property type="evidence" value="ECO:0007669"/>
    <property type="project" value="UniProtKB-SubCell"/>
</dbReference>
<dbReference type="Gene3D" id="3.40.50.10490">
    <property type="entry name" value="Glucose-6-phosphate isomerase like protein, domain 1"/>
    <property type="match status" value="1"/>
</dbReference>
<dbReference type="GO" id="GO:0097367">
    <property type="term" value="F:carbohydrate derivative binding"/>
    <property type="evidence" value="ECO:0007669"/>
    <property type="project" value="InterPro"/>
</dbReference>
<feature type="region of interest" description="Disordered" evidence="3">
    <location>
        <begin position="1"/>
        <end position="53"/>
    </location>
</feature>
<protein>
    <recommendedName>
        <fullName evidence="8">Homeobox domain-containing protein</fullName>
    </recommendedName>
</protein>
<sequence length="371" mass="39754">MEGLAQAHLGMQQQEEAQPQAEPQELPPPPVPQLSQPEDLQGQRPLQITPRPRWKPYPAQVSVMEAHFQAGYTKPTPELVAAVQRIGTGSHQQVQVWLKNRLARSKRDPQTMPHHVHHQQVHDFASTGEAAAALHTLGLPPNGGVATSPTESDSPRTKRLRVTPPEPRESAESEFSAIAQGAMEDLANVMSSVEVGSLDVMRGMLRTARRVCCYGVGREGLVMKAFAMRLYHLGIQASAVGETTTPPIGSGDVLIVSAGPGYFSSVQALATEARRTGAKVVAFTAHLTAALPMADTVVRVPSQTMGTLMAAPQLPNGHNGVHTGQPGQSPLQLGAPYELALQLLCDCFCVVLQHDLGVLDQALAGRHTNLE</sequence>
<dbReference type="Gene3D" id="1.10.10.60">
    <property type="entry name" value="Homeodomain-like"/>
    <property type="match status" value="1"/>
</dbReference>
<evidence type="ECO:0008006" key="8">
    <source>
        <dbReference type="Google" id="ProtNLM"/>
    </source>
</evidence>
<dbReference type="GO" id="GO:0003677">
    <property type="term" value="F:DNA binding"/>
    <property type="evidence" value="ECO:0007669"/>
    <property type="project" value="UniProtKB-UniRule"/>
</dbReference>
<dbReference type="SMART" id="SM00389">
    <property type="entry name" value="HOX"/>
    <property type="match status" value="1"/>
</dbReference>
<evidence type="ECO:0000256" key="2">
    <source>
        <dbReference type="PROSITE-ProRule" id="PRU00108"/>
    </source>
</evidence>
<keyword evidence="2" id="KW-0238">DNA-binding</keyword>